<keyword evidence="1" id="KW-1133">Transmembrane helix</keyword>
<dbReference type="EMBL" id="AP012338">
    <property type="protein sequence ID" value="BAM03832.1"/>
    <property type="molecule type" value="Genomic_DNA"/>
</dbReference>
<dbReference type="AlphaFoldDB" id="I0IEZ4"/>
<evidence type="ECO:0000313" key="2">
    <source>
        <dbReference type="EMBL" id="BAM03832.1"/>
    </source>
</evidence>
<dbReference type="Proteomes" id="UP000007881">
    <property type="component" value="Chromosome"/>
</dbReference>
<feature type="transmembrane region" description="Helical" evidence="1">
    <location>
        <begin position="115"/>
        <end position="138"/>
    </location>
</feature>
<evidence type="ECO:0000256" key="1">
    <source>
        <dbReference type="SAM" id="Phobius"/>
    </source>
</evidence>
<feature type="transmembrane region" description="Helical" evidence="1">
    <location>
        <begin position="46"/>
        <end position="64"/>
    </location>
</feature>
<dbReference type="KEGG" id="phm:PSMK_16730"/>
<dbReference type="eggNOG" id="ENOG502ZFER">
    <property type="taxonomic scope" value="Bacteria"/>
</dbReference>
<keyword evidence="1" id="KW-0472">Membrane</keyword>
<dbReference type="RefSeq" id="WP_014437050.1">
    <property type="nucleotide sequence ID" value="NC_017080.1"/>
</dbReference>
<gene>
    <name evidence="2" type="ordered locus">PSMK_16730</name>
</gene>
<proteinExistence type="predicted"/>
<feature type="transmembrane region" description="Helical" evidence="1">
    <location>
        <begin position="70"/>
        <end position="94"/>
    </location>
</feature>
<keyword evidence="3" id="KW-1185">Reference proteome</keyword>
<sequence length="298" mass="31994">MLLAALFVVLFSLVFCLLVAGLLHLLPRVGGEAWSRWLSEAPGLDVAVFALTVLPQLVGLAAGVARDAGFLGTILLILAAVVGQGLALFAWMRLHELAHKEAMRGPRLKRSMNRAVGPVANGFAVWWTALAVPVFAIVRLAEIVVYPPLVKIIHLPAYDTKGYINVSRQKHEHLVGADRIWCLYCDWMTGVWSLGTEILRNIESFWCPLRYGNAAKCENCVQEFPDIDGGWAPADSGMAGAVAAAEKHYPGPPDENGKPFNSWFGHPKRQALAQLTVGGAEVAGLEDAAATPRGGGGA</sequence>
<dbReference type="HOGENOM" id="CLU_1072895_0_0_0"/>
<keyword evidence="1" id="KW-0812">Transmembrane</keyword>
<organism evidence="2 3">
    <name type="scientific">Phycisphaera mikurensis (strain NBRC 102666 / KCTC 22515 / FYK2301M01)</name>
    <dbReference type="NCBI Taxonomy" id="1142394"/>
    <lineage>
        <taxon>Bacteria</taxon>
        <taxon>Pseudomonadati</taxon>
        <taxon>Planctomycetota</taxon>
        <taxon>Phycisphaerae</taxon>
        <taxon>Phycisphaerales</taxon>
        <taxon>Phycisphaeraceae</taxon>
        <taxon>Phycisphaera</taxon>
    </lineage>
</organism>
<protein>
    <submittedName>
        <fullName evidence="2">Uncharacterized protein</fullName>
    </submittedName>
</protein>
<accession>I0IEZ4</accession>
<evidence type="ECO:0000313" key="3">
    <source>
        <dbReference type="Proteomes" id="UP000007881"/>
    </source>
</evidence>
<dbReference type="STRING" id="1142394.PSMK_16730"/>
<name>I0IEZ4_PHYMF</name>
<reference evidence="2 3" key="1">
    <citation type="submission" date="2012-02" db="EMBL/GenBank/DDBJ databases">
        <title>Complete genome sequence of Phycisphaera mikurensis NBRC 102666.</title>
        <authorList>
            <person name="Ankai A."/>
            <person name="Hosoyama A."/>
            <person name="Terui Y."/>
            <person name="Sekine M."/>
            <person name="Fukai R."/>
            <person name="Kato Y."/>
            <person name="Nakamura S."/>
            <person name="Yamada-Narita S."/>
            <person name="Kawakoshi A."/>
            <person name="Fukunaga Y."/>
            <person name="Yamazaki S."/>
            <person name="Fujita N."/>
        </authorList>
    </citation>
    <scope>NUCLEOTIDE SEQUENCE [LARGE SCALE GENOMIC DNA]</scope>
    <source>
        <strain evidence="3">NBRC 102666 / KCTC 22515 / FYK2301M01</strain>
    </source>
</reference>
<feature type="transmembrane region" description="Helical" evidence="1">
    <location>
        <begin position="6"/>
        <end position="26"/>
    </location>
</feature>